<evidence type="ECO:0000256" key="6">
    <source>
        <dbReference type="SAM" id="Phobius"/>
    </source>
</evidence>
<keyword evidence="4 6" id="KW-1133">Transmembrane helix</keyword>
<feature type="transmembrane region" description="Helical" evidence="6">
    <location>
        <begin position="172"/>
        <end position="199"/>
    </location>
</feature>
<evidence type="ECO:0000313" key="7">
    <source>
        <dbReference type="Ensembl" id="ENSACIP00000015640.1"/>
    </source>
</evidence>
<evidence type="ECO:0000256" key="5">
    <source>
        <dbReference type="ARBA" id="ARBA00023136"/>
    </source>
</evidence>
<dbReference type="InterPro" id="IPR028014">
    <property type="entry name" value="TMEM255"/>
</dbReference>
<protein>
    <submittedName>
        <fullName evidence="7">Si:dkey-283j8.1</fullName>
    </submittedName>
</protein>
<evidence type="ECO:0000256" key="3">
    <source>
        <dbReference type="ARBA" id="ARBA00022692"/>
    </source>
</evidence>
<keyword evidence="8" id="KW-1185">Reference proteome</keyword>
<proteinExistence type="inferred from homology"/>
<sequence length="291" mass="32289">AVSEFFILSVNLSKVHLVRRALWLVLGMLSLSLLLVVLGIYTTTRTESLNVTGYASGVICFFFHPFLLQLTAAIVFLSFGIILSSLCLVIDGVSIALNMDMRPLKAGRCQYYSSGVSYIYETFYTSVSRDESCTMMVRSGTCYCCDLYDCANGGYLSNYYEFVGVESCEEVFTVYILIWTLASLNLTAFFTGILTTAVLGSIKDLVRHPQQPRGRSPVIEPASSPTAPLVVDAKIHTAHQLHPVNVRSTPSHTQILAQIQLQIFSSCVKSSFSQYISRLTCKHKPFCLTLY</sequence>
<organism evidence="7 8">
    <name type="scientific">Amphilophus citrinellus</name>
    <name type="common">Midas cichlid</name>
    <name type="synonym">Cichlasoma citrinellum</name>
    <dbReference type="NCBI Taxonomy" id="61819"/>
    <lineage>
        <taxon>Eukaryota</taxon>
        <taxon>Metazoa</taxon>
        <taxon>Chordata</taxon>
        <taxon>Craniata</taxon>
        <taxon>Vertebrata</taxon>
        <taxon>Euteleostomi</taxon>
        <taxon>Actinopterygii</taxon>
        <taxon>Neopterygii</taxon>
        <taxon>Teleostei</taxon>
        <taxon>Neoteleostei</taxon>
        <taxon>Acanthomorphata</taxon>
        <taxon>Ovalentaria</taxon>
        <taxon>Cichlomorphae</taxon>
        <taxon>Cichliformes</taxon>
        <taxon>Cichlidae</taxon>
        <taxon>New World cichlids</taxon>
        <taxon>Cichlasomatinae</taxon>
        <taxon>Heroini</taxon>
        <taxon>Amphilophus</taxon>
    </lineage>
</organism>
<keyword evidence="3 6" id="KW-0812">Transmembrane</keyword>
<dbReference type="STRING" id="61819.ENSACIP00000015640"/>
<dbReference type="OMA" id="WSPKESC"/>
<evidence type="ECO:0000256" key="1">
    <source>
        <dbReference type="ARBA" id="ARBA00004141"/>
    </source>
</evidence>
<dbReference type="Proteomes" id="UP000261340">
    <property type="component" value="Unplaced"/>
</dbReference>
<dbReference type="AlphaFoldDB" id="A0A3Q0S5E7"/>
<name>A0A3Q0S5E7_AMPCI</name>
<dbReference type="GeneTree" id="ENSGT00940000160889"/>
<evidence type="ECO:0000313" key="8">
    <source>
        <dbReference type="Proteomes" id="UP000261340"/>
    </source>
</evidence>
<dbReference type="GO" id="GO:0016020">
    <property type="term" value="C:membrane"/>
    <property type="evidence" value="ECO:0007669"/>
    <property type="project" value="UniProtKB-SubCell"/>
</dbReference>
<evidence type="ECO:0000256" key="2">
    <source>
        <dbReference type="ARBA" id="ARBA00007903"/>
    </source>
</evidence>
<dbReference type="PANTHER" id="PTHR33721:SF4">
    <property type="entry name" value="TRANSMEMBRANE PROTEIN 255B"/>
    <property type="match status" value="1"/>
</dbReference>
<reference evidence="7" key="1">
    <citation type="submission" date="2025-08" db="UniProtKB">
        <authorList>
            <consortium name="Ensembl"/>
        </authorList>
    </citation>
    <scope>IDENTIFICATION</scope>
</reference>
<feature type="transmembrane region" description="Helical" evidence="6">
    <location>
        <begin position="48"/>
        <end position="67"/>
    </location>
</feature>
<feature type="transmembrane region" description="Helical" evidence="6">
    <location>
        <begin position="74"/>
        <end position="97"/>
    </location>
</feature>
<dbReference type="Ensembl" id="ENSACIT00000016052.1">
    <property type="protein sequence ID" value="ENSACIP00000015640.1"/>
    <property type="gene ID" value="ENSACIG00000012136.1"/>
</dbReference>
<dbReference type="Pfam" id="PF14967">
    <property type="entry name" value="FAM70"/>
    <property type="match status" value="1"/>
</dbReference>
<accession>A0A3Q0S5E7</accession>
<reference evidence="7" key="2">
    <citation type="submission" date="2025-09" db="UniProtKB">
        <authorList>
            <consortium name="Ensembl"/>
        </authorList>
    </citation>
    <scope>IDENTIFICATION</scope>
</reference>
<evidence type="ECO:0000256" key="4">
    <source>
        <dbReference type="ARBA" id="ARBA00022989"/>
    </source>
</evidence>
<comment type="similarity">
    <text evidence="2">Belongs to the TMEM255 family.</text>
</comment>
<feature type="transmembrane region" description="Helical" evidence="6">
    <location>
        <begin position="21"/>
        <end position="42"/>
    </location>
</feature>
<keyword evidence="5 6" id="KW-0472">Membrane</keyword>
<dbReference type="PANTHER" id="PTHR33721">
    <property type="entry name" value="TRANSMEMBRANE PROTEIN 255B-LIKE"/>
    <property type="match status" value="1"/>
</dbReference>
<comment type="subcellular location">
    <subcellularLocation>
        <location evidence="1">Membrane</location>
        <topology evidence="1">Multi-pass membrane protein</topology>
    </subcellularLocation>
</comment>